<comment type="caution">
    <text evidence="2">The sequence shown here is derived from an EMBL/GenBank/DDBJ whole genome shotgun (WGS) entry which is preliminary data.</text>
</comment>
<name>A0A9P6G9V3_9PLEO</name>
<evidence type="ECO:0000256" key="1">
    <source>
        <dbReference type="SAM" id="SignalP"/>
    </source>
</evidence>
<accession>A0A9P6G9V3</accession>
<protein>
    <recommendedName>
        <fullName evidence="4">Secreted protein</fullName>
    </recommendedName>
</protein>
<sequence length="77" mass="8376">MMDILFALLFSLSLLSASAQPHQRHTTPTPAVFENERPLHTTALMAGAAWSSSRDAATRTTVPRAKTRPTVGVLMEL</sequence>
<dbReference type="EMBL" id="WJXW01000011">
    <property type="protein sequence ID" value="KAF9731826.1"/>
    <property type="molecule type" value="Genomic_DNA"/>
</dbReference>
<gene>
    <name evidence="2" type="ORF">PMIN01_09755</name>
</gene>
<evidence type="ECO:0000313" key="3">
    <source>
        <dbReference type="Proteomes" id="UP000756921"/>
    </source>
</evidence>
<dbReference type="OrthoDB" id="3798402at2759"/>
<evidence type="ECO:0008006" key="4">
    <source>
        <dbReference type="Google" id="ProtNLM"/>
    </source>
</evidence>
<feature type="chain" id="PRO_5040476776" description="Secreted protein" evidence="1">
    <location>
        <begin position="20"/>
        <end position="77"/>
    </location>
</feature>
<evidence type="ECO:0000313" key="2">
    <source>
        <dbReference type="EMBL" id="KAF9731826.1"/>
    </source>
</evidence>
<keyword evidence="1" id="KW-0732">Signal</keyword>
<feature type="signal peptide" evidence="1">
    <location>
        <begin position="1"/>
        <end position="19"/>
    </location>
</feature>
<proteinExistence type="predicted"/>
<keyword evidence="3" id="KW-1185">Reference proteome</keyword>
<dbReference type="AlphaFoldDB" id="A0A9P6G9V3"/>
<dbReference type="Proteomes" id="UP000756921">
    <property type="component" value="Unassembled WGS sequence"/>
</dbReference>
<reference evidence="2" key="1">
    <citation type="journal article" date="2020" name="Mol. Plant Microbe Interact.">
        <title>Genome Sequence of the Biocontrol Agent Coniothyrium minitans strain Conio (IMI 134523).</title>
        <authorList>
            <person name="Patel D."/>
            <person name="Shittu T.A."/>
            <person name="Baroncelli R."/>
            <person name="Muthumeenakshi S."/>
            <person name="Osborne T.H."/>
            <person name="Janganan T.K."/>
            <person name="Sreenivasaprasad S."/>
        </authorList>
    </citation>
    <scope>NUCLEOTIDE SEQUENCE</scope>
    <source>
        <strain evidence="2">Conio</strain>
    </source>
</reference>
<organism evidence="2 3">
    <name type="scientific">Paraphaeosphaeria minitans</name>
    <dbReference type="NCBI Taxonomy" id="565426"/>
    <lineage>
        <taxon>Eukaryota</taxon>
        <taxon>Fungi</taxon>
        <taxon>Dikarya</taxon>
        <taxon>Ascomycota</taxon>
        <taxon>Pezizomycotina</taxon>
        <taxon>Dothideomycetes</taxon>
        <taxon>Pleosporomycetidae</taxon>
        <taxon>Pleosporales</taxon>
        <taxon>Massarineae</taxon>
        <taxon>Didymosphaeriaceae</taxon>
        <taxon>Paraphaeosphaeria</taxon>
    </lineage>
</organism>